<evidence type="ECO:0000256" key="6">
    <source>
        <dbReference type="ARBA" id="ARBA00022737"/>
    </source>
</evidence>
<dbReference type="GO" id="GO:0016020">
    <property type="term" value="C:membrane"/>
    <property type="evidence" value="ECO:0007669"/>
    <property type="project" value="UniProtKB-SubCell"/>
</dbReference>
<evidence type="ECO:0000313" key="11">
    <source>
        <dbReference type="Proteomes" id="UP000598196"/>
    </source>
</evidence>
<dbReference type="Gene3D" id="3.20.20.80">
    <property type="entry name" value="Glycosidases"/>
    <property type="match status" value="1"/>
</dbReference>
<dbReference type="InterPro" id="IPR050557">
    <property type="entry name" value="RTX_toxin/Mannuronan_C5-epim"/>
</dbReference>
<dbReference type="Pfam" id="PF00353">
    <property type="entry name" value="HemolysinCabind"/>
    <property type="match status" value="2"/>
</dbReference>
<evidence type="ECO:0000256" key="1">
    <source>
        <dbReference type="ARBA" id="ARBA00001913"/>
    </source>
</evidence>
<evidence type="ECO:0000256" key="7">
    <source>
        <dbReference type="ARBA" id="ARBA00023026"/>
    </source>
</evidence>
<dbReference type="Gene3D" id="2.150.10.10">
    <property type="entry name" value="Serralysin-like metalloprotease, C-terminal"/>
    <property type="match status" value="2"/>
</dbReference>
<evidence type="ECO:0000256" key="8">
    <source>
        <dbReference type="ARBA" id="ARBA00023136"/>
    </source>
</evidence>
<sequence>MVLTYEGNWSYKGSEVTSSHFGANFLFTRDSVSPEDIGSGGGAYINAVDELGLKLLRYPGGAITEDYFDIEHPNRPIQNGAQVAPLDSFLEFCGSRKIDAVIVIPTKRFLSEPDANLMRHLIVDDKIVRNFITQTLKKAEATGATIDAFEIGNEWYYTGLDPFEYGRVASRLSLIVQNAINEFRSQNSVGASWEEPNIVVQVGHRGESEIETIRILQEFNTRELRAVDGLTTHRFLSDTAHFGEKEGIDRTFYGAFDVWTNWARRYDADQTFVEYVTEWNVKGDNIYEAGLRSASSIVWLFAEMIEAGVSNASFYAVLQNNPQNLAVSNGLPGSTWEGLSINGEMFRMLSESTIGLQLVKSSAVSRYLTGDRDREMFVETFGSATKDVIYASNRTAHTIKETFDVRGLSEGAHHAFVRIVGVAEGCDPLDPNAEAVVLMPIGDLLRKGRVSLELKPWETAEITILKGDEGVNLKGSRKGDLMHLSDRDDVVFSLDGRDLVSGFSRNDRIYGGAGDDTCIGGSGLDVLAGQRGNDLLLGGYGNDSLFGGNGADTLVGGMKDDLLTGGAGSDVFVFGERMASTLGCSVDRITDFQSGVDVINLRSIDANLIRPGDQDFRFVGSTKFSGANGELRLSKGLLEGDIDGDLVADFQIYIGDATIKVVDLLL</sequence>
<evidence type="ECO:0000313" key="10">
    <source>
        <dbReference type="EMBL" id="GGO39239.1"/>
    </source>
</evidence>
<dbReference type="PANTHER" id="PTHR38340">
    <property type="entry name" value="S-LAYER PROTEIN"/>
    <property type="match status" value="1"/>
</dbReference>
<comment type="cofactor">
    <cofactor evidence="1">
        <name>Ca(2+)</name>
        <dbReference type="ChEBI" id="CHEBI:29108"/>
    </cofactor>
</comment>
<organism evidence="10 11">
    <name type="scientific">Gemmobacter aquaticus</name>
    <dbReference type="NCBI Taxonomy" id="490185"/>
    <lineage>
        <taxon>Bacteria</taxon>
        <taxon>Pseudomonadati</taxon>
        <taxon>Pseudomonadota</taxon>
        <taxon>Alphaproteobacteria</taxon>
        <taxon>Rhodobacterales</taxon>
        <taxon>Paracoccaceae</taxon>
        <taxon>Gemmobacter</taxon>
    </lineage>
</organism>
<dbReference type="Proteomes" id="UP000598196">
    <property type="component" value="Unassembled WGS sequence"/>
</dbReference>
<feature type="domain" description="Peptidase M10 serralysin C-terminal" evidence="9">
    <location>
        <begin position="518"/>
        <end position="634"/>
    </location>
</feature>
<accession>A0A918DE60</accession>
<keyword evidence="6" id="KW-0677">Repeat</keyword>
<reference evidence="10 11" key="1">
    <citation type="journal article" date="2014" name="Int. J. Syst. Evol. Microbiol.">
        <title>Complete genome sequence of Corynebacterium casei LMG S-19264T (=DSM 44701T), isolated from a smear-ripened cheese.</title>
        <authorList>
            <consortium name="US DOE Joint Genome Institute (JGI-PGF)"/>
            <person name="Walter F."/>
            <person name="Albersmeier A."/>
            <person name="Kalinowski J."/>
            <person name="Ruckert C."/>
        </authorList>
    </citation>
    <scope>NUCLEOTIDE SEQUENCE [LARGE SCALE GENOMIC DNA]</scope>
    <source>
        <strain evidence="10 11">CGMCC 1.7029</strain>
    </source>
</reference>
<keyword evidence="7" id="KW-0843">Virulence</keyword>
<dbReference type="RefSeq" id="WP_158635507.1">
    <property type="nucleotide sequence ID" value="NZ_BMLP01000018.1"/>
</dbReference>
<dbReference type="Pfam" id="PF08548">
    <property type="entry name" value="Peptidase_M10_C"/>
    <property type="match status" value="1"/>
</dbReference>
<dbReference type="GO" id="GO:0090729">
    <property type="term" value="F:toxin activity"/>
    <property type="evidence" value="ECO:0007669"/>
    <property type="project" value="UniProtKB-KW"/>
</dbReference>
<dbReference type="InterPro" id="IPR001343">
    <property type="entry name" value="Hemolysn_Ca-bd"/>
</dbReference>
<name>A0A918DE60_9RHOB</name>
<evidence type="ECO:0000256" key="3">
    <source>
        <dbReference type="ARBA" id="ARBA00004613"/>
    </source>
</evidence>
<evidence type="ECO:0000256" key="5">
    <source>
        <dbReference type="ARBA" id="ARBA00022656"/>
    </source>
</evidence>
<dbReference type="InterPro" id="IPR018511">
    <property type="entry name" value="Hemolysin-typ_Ca-bd_CS"/>
</dbReference>
<dbReference type="InterPro" id="IPR011049">
    <property type="entry name" value="Serralysin-like_metalloprot_C"/>
</dbReference>
<dbReference type="InterPro" id="IPR013858">
    <property type="entry name" value="Peptidase_M10B_C"/>
</dbReference>
<dbReference type="OrthoDB" id="7798885at2"/>
<dbReference type="PRINTS" id="PR00313">
    <property type="entry name" value="CABNDNGRPT"/>
</dbReference>
<dbReference type="AlphaFoldDB" id="A0A918DE60"/>
<dbReference type="SUPFAM" id="SSF51445">
    <property type="entry name" value="(Trans)glycosidases"/>
    <property type="match status" value="1"/>
</dbReference>
<dbReference type="PANTHER" id="PTHR38340:SF1">
    <property type="entry name" value="S-LAYER PROTEIN"/>
    <property type="match status" value="1"/>
</dbReference>
<keyword evidence="5" id="KW-0800">Toxin</keyword>
<evidence type="ECO:0000256" key="2">
    <source>
        <dbReference type="ARBA" id="ARBA00004370"/>
    </source>
</evidence>
<evidence type="ECO:0000256" key="4">
    <source>
        <dbReference type="ARBA" id="ARBA00022525"/>
    </source>
</evidence>
<dbReference type="PROSITE" id="PS00330">
    <property type="entry name" value="HEMOLYSIN_CALCIUM"/>
    <property type="match status" value="2"/>
</dbReference>
<dbReference type="SUPFAM" id="SSF51120">
    <property type="entry name" value="beta-Roll"/>
    <property type="match status" value="1"/>
</dbReference>
<proteinExistence type="predicted"/>
<dbReference type="GO" id="GO:0005615">
    <property type="term" value="C:extracellular space"/>
    <property type="evidence" value="ECO:0007669"/>
    <property type="project" value="InterPro"/>
</dbReference>
<gene>
    <name evidence="10" type="ORF">GCM10010991_37800</name>
</gene>
<keyword evidence="8" id="KW-0472">Membrane</keyword>
<keyword evidence="11" id="KW-1185">Reference proteome</keyword>
<dbReference type="GO" id="GO:0005509">
    <property type="term" value="F:calcium ion binding"/>
    <property type="evidence" value="ECO:0007669"/>
    <property type="project" value="InterPro"/>
</dbReference>
<comment type="caution">
    <text evidence="10">The sequence shown here is derived from an EMBL/GenBank/DDBJ whole genome shotgun (WGS) entry which is preliminary data.</text>
</comment>
<comment type="subcellular location">
    <subcellularLocation>
        <location evidence="2">Membrane</location>
    </subcellularLocation>
    <subcellularLocation>
        <location evidence="3">Secreted</location>
    </subcellularLocation>
</comment>
<keyword evidence="4" id="KW-0964">Secreted</keyword>
<dbReference type="PRINTS" id="PR01488">
    <property type="entry name" value="RTXTOXINA"/>
</dbReference>
<protein>
    <recommendedName>
        <fullName evidence="9">Peptidase M10 serralysin C-terminal domain-containing protein</fullName>
    </recommendedName>
</protein>
<dbReference type="InterPro" id="IPR003995">
    <property type="entry name" value="RTX_toxin_determinant-A"/>
</dbReference>
<dbReference type="InterPro" id="IPR017853">
    <property type="entry name" value="GH"/>
</dbReference>
<dbReference type="EMBL" id="BMLP01000018">
    <property type="protein sequence ID" value="GGO39239.1"/>
    <property type="molecule type" value="Genomic_DNA"/>
</dbReference>
<evidence type="ECO:0000259" key="9">
    <source>
        <dbReference type="Pfam" id="PF08548"/>
    </source>
</evidence>